<reference evidence="1 2" key="1">
    <citation type="journal article" date="2021" name="Appl. Environ. Microbiol.">
        <title>Genetic linkage and physical mapping for an oyster mushroom Pleurotus cornucopiae and QTL analysis for the trait cap color.</title>
        <authorList>
            <person name="Zhang Y."/>
            <person name="Gao W."/>
            <person name="Sonnenberg A."/>
            <person name="Chen Q."/>
            <person name="Zhang J."/>
            <person name="Huang C."/>
        </authorList>
    </citation>
    <scope>NUCLEOTIDE SEQUENCE [LARGE SCALE GENOMIC DNA]</scope>
    <source>
        <strain evidence="1">CCMSSC00406</strain>
    </source>
</reference>
<comment type="caution">
    <text evidence="1">The sequence shown here is derived from an EMBL/GenBank/DDBJ whole genome shotgun (WGS) entry which is preliminary data.</text>
</comment>
<protein>
    <submittedName>
        <fullName evidence="1">Uncharacterized protein</fullName>
    </submittedName>
</protein>
<proteinExistence type="predicted"/>
<sequence length="1041" mass="112494">MLSDVDSLFGDSAFEVDSLSVSSVQDLETSSLGTTPPLYDKFKQVVEVVVPPRPAWVNQHLAEKQSVMKTTGPATASKSLAETLAAAFSNNAAQPSPSKRTSLATLRAVSQSLQQAPSTLSSSPSSPSLSSPLSSSHNLPTHSFQQEAAPTSPHPQQETRHDWALQRQKTQFITNTIAGRSIYPAPPEARGRRGSESNPRQSGNSCTPHAVVVATAAVETDARLASPNGHAGELVGSNILGIVANLRHLAKAHGEYKLASTQPETRATREITTSRTHTPGVESHRLDEACSVTGEKSSRLPSRPSQSTTAAFVDRLEDMFGPGSIMRGSGPRPSNKEPKDRSVGISRPGRSNTDTDTDSTISDTPVQRRQDKVRARDQVAESSAPRGPKPKRRRVEEVSTEAQAEGISPANAISLESVAEWTRMLQKLIKGKSRLRQEELTAIRQLMDTIQESWMTKKLRFSLVKDSGLLSSIRHLATLTASEIGYGDEHGLVEEAQALVAINNSSVVLHLPTPSIMLALVHPFDPSPEPHASRQIPRRLPSFTKQPQKQISFAKNHSNSFQQPAQASSSSASTSTSHHNHHHQPERSPAPATSTAAATAAPQQQQTPFDINTYPSTDLLKVLASLLTQIAATNDKLESASNASESQASQSIQHATPIWHTLTTASKNAILTPSSTLTFHARNVPTISLEAYLLRILKYCPTSNQVFLSLLVYFDRMSKLSSEAIGRTFVIDSYNIHRLVIAGVTVASKFFSDVFYTNSRYAKVGGLPQAELNQLELQFLLLNDFRLVISPAEMQRYAEQLIVFAHSDNPTAVPISHSLPPQPTPSTHTPSSSTHTSRVPHGAAAMGAVDAYGGRIPDDRQSYHHPQPEIKPHQPVYDTHSAPHSSQFHRASSSSSRSVEVNGDRTKTPFSKPRYAPEDEETETETETENDVADGDDTTDDEPTIRPARSAGGSCASSSDTQSLCSVSTDEGDTGDEAGDEYGNVDGGDDEWIGRPRPPGAAGAEGEVSEGSGDATPERRVFIVQRSPKDRDIVDHRMGSP</sequence>
<evidence type="ECO:0000313" key="2">
    <source>
        <dbReference type="Proteomes" id="UP000824881"/>
    </source>
</evidence>
<keyword evidence="2" id="KW-1185">Reference proteome</keyword>
<name>A0ACB7ILS1_PLECO</name>
<evidence type="ECO:0000313" key="1">
    <source>
        <dbReference type="EMBL" id="KAG9218791.1"/>
    </source>
</evidence>
<accession>A0ACB7ILS1</accession>
<organism evidence="1 2">
    <name type="scientific">Pleurotus cornucopiae</name>
    <name type="common">Cornucopia mushroom</name>
    <dbReference type="NCBI Taxonomy" id="5321"/>
    <lineage>
        <taxon>Eukaryota</taxon>
        <taxon>Fungi</taxon>
        <taxon>Dikarya</taxon>
        <taxon>Basidiomycota</taxon>
        <taxon>Agaricomycotina</taxon>
        <taxon>Agaricomycetes</taxon>
        <taxon>Agaricomycetidae</taxon>
        <taxon>Agaricales</taxon>
        <taxon>Pleurotineae</taxon>
        <taxon>Pleurotaceae</taxon>
        <taxon>Pleurotus</taxon>
    </lineage>
</organism>
<dbReference type="EMBL" id="WQMT02000009">
    <property type="protein sequence ID" value="KAG9218791.1"/>
    <property type="molecule type" value="Genomic_DNA"/>
</dbReference>
<dbReference type="Proteomes" id="UP000824881">
    <property type="component" value="Unassembled WGS sequence"/>
</dbReference>
<gene>
    <name evidence="1" type="ORF">CCMSSC00406_0001095</name>
</gene>